<evidence type="ECO:0000256" key="3">
    <source>
        <dbReference type="ARBA" id="ARBA00022840"/>
    </source>
</evidence>
<dbReference type="PANTHER" id="PTHR30258">
    <property type="entry name" value="TYPE II SECRETION SYSTEM PROTEIN GSPE-RELATED"/>
    <property type="match status" value="1"/>
</dbReference>
<proteinExistence type="inferred from homology"/>
<dbReference type="Gene3D" id="3.30.450.90">
    <property type="match status" value="1"/>
</dbReference>
<protein>
    <submittedName>
        <fullName evidence="5">Type II secretion system protein E</fullName>
    </submittedName>
</protein>
<dbReference type="Pfam" id="PF00437">
    <property type="entry name" value="T2SSE"/>
    <property type="match status" value="1"/>
</dbReference>
<dbReference type="STRING" id="589865.DaAHT2_2277"/>
<evidence type="ECO:0000259" key="4">
    <source>
        <dbReference type="PROSITE" id="PS00662"/>
    </source>
</evidence>
<dbReference type="KEGG" id="dak:DaAHT2_2277"/>
<dbReference type="Pfam" id="PF05157">
    <property type="entry name" value="MshEN"/>
    <property type="match status" value="1"/>
</dbReference>
<dbReference type="HOGENOM" id="CLU_013446_10_1_7"/>
<organism evidence="5 6">
    <name type="scientific">Desulfurivibrio alkaliphilus (strain DSM 19089 / UNIQEM U267 / AHT2)</name>
    <dbReference type="NCBI Taxonomy" id="589865"/>
    <lineage>
        <taxon>Bacteria</taxon>
        <taxon>Pseudomonadati</taxon>
        <taxon>Thermodesulfobacteriota</taxon>
        <taxon>Desulfobulbia</taxon>
        <taxon>Desulfobulbales</taxon>
        <taxon>Desulfobulbaceae</taxon>
        <taxon>Desulfurivibrio</taxon>
    </lineage>
</organism>
<dbReference type="Gene3D" id="3.30.300.160">
    <property type="entry name" value="Type II secretion system, protein E, N-terminal domain"/>
    <property type="match status" value="1"/>
</dbReference>
<dbReference type="Proteomes" id="UP000001508">
    <property type="component" value="Chromosome"/>
</dbReference>
<evidence type="ECO:0000256" key="2">
    <source>
        <dbReference type="ARBA" id="ARBA00022741"/>
    </source>
</evidence>
<dbReference type="InterPro" id="IPR007831">
    <property type="entry name" value="T2SS_GspE_N"/>
</dbReference>
<dbReference type="Gene3D" id="3.40.50.300">
    <property type="entry name" value="P-loop containing nucleotide triphosphate hydrolases"/>
    <property type="match status" value="1"/>
</dbReference>
<keyword evidence="2" id="KW-0547">Nucleotide-binding</keyword>
<dbReference type="EMBL" id="CP001940">
    <property type="protein sequence ID" value="ADH86942.1"/>
    <property type="molecule type" value="Genomic_DNA"/>
</dbReference>
<dbReference type="eggNOG" id="COG2804">
    <property type="taxonomic scope" value="Bacteria"/>
</dbReference>
<dbReference type="SUPFAM" id="SSF52540">
    <property type="entry name" value="P-loop containing nucleoside triphosphate hydrolases"/>
    <property type="match status" value="1"/>
</dbReference>
<sequence>MAAYLLEGRLLRYLHDTALLADLLYDRRLLNKQQVHFFREKAASQLQALNKSAGARKRRAGPESAGRPDLLDALLSFRFENGDKPGEVLSEEQVIRAVAEACGMPFKKLDPLELELAVVTKTIPRGFAVKHLILPLAIKNGVLEVAIHDPENCGVLGEIERAVQMTVRPCLATRSDILRMLQEFFNFQSSISAAEDNLAGPGVDLGNLEQYVKVASSEEAASTDRHITTAVDHLFNYAFEQRASDIHIEPKRENSLVRLRIDGALHTVYQLPKVVHAAVVSRIKSLSRLNIAEKRRPQDGRIKIDRGGREAEIRVSTIPVAFGEKAVLRILDPEVLFQNLQASGFSSRDYQCYRQMIHAPHGMILITGPTGSGKSTTLYSTLKEIASPEINIVTIEDPVEMVHEEFNQIAVQAQTGVTFASVLRNILRQDPDVIMVGEIRDRETATNAIQAALTGHLVFSTLHTNDAVSSVTRLVDLGIQPFLAVSTLLGIMAQRLVRRICPHCVESYSMPAVELRALNLPVSEEEGDQLTLQRGKGCRACRNTGYLGRCGVFEVFEISDEVRRLIAARAGEDEIRAQARREGMLTLREDAWSKVKQGITTLDEALRVTT</sequence>
<feature type="domain" description="Bacterial type II secretion system protein E" evidence="4">
    <location>
        <begin position="427"/>
        <end position="441"/>
    </location>
</feature>
<dbReference type="FunFam" id="3.40.50.300:FF:000398">
    <property type="entry name" value="Type IV pilus assembly ATPase PilB"/>
    <property type="match status" value="1"/>
</dbReference>
<dbReference type="InterPro" id="IPR027417">
    <property type="entry name" value="P-loop_NTPase"/>
</dbReference>
<dbReference type="AlphaFoldDB" id="D6Z6V5"/>
<dbReference type="InterPro" id="IPR003593">
    <property type="entry name" value="AAA+_ATPase"/>
</dbReference>
<dbReference type="GO" id="GO:0005886">
    <property type="term" value="C:plasma membrane"/>
    <property type="evidence" value="ECO:0007669"/>
    <property type="project" value="TreeGrafter"/>
</dbReference>
<dbReference type="GO" id="GO:0016887">
    <property type="term" value="F:ATP hydrolysis activity"/>
    <property type="evidence" value="ECO:0007669"/>
    <property type="project" value="TreeGrafter"/>
</dbReference>
<dbReference type="PANTHER" id="PTHR30258:SF13">
    <property type="entry name" value="SECRETION PATHWAY ATPASE-RELATED"/>
    <property type="match status" value="1"/>
</dbReference>
<reference evidence="6" key="1">
    <citation type="submission" date="2010-02" db="EMBL/GenBank/DDBJ databases">
        <title>Complete sequence of Desulfurivibrio alkaliphilus AHT2.</title>
        <authorList>
            <consortium name="US DOE Joint Genome Institute"/>
            <person name="Pitluck S."/>
            <person name="Chertkov O."/>
            <person name="Detter J.C."/>
            <person name="Han C."/>
            <person name="Tapia R."/>
            <person name="Larimer F."/>
            <person name="Land M."/>
            <person name="Hauser L."/>
            <person name="Kyrpides N."/>
            <person name="Mikhailova N."/>
            <person name="Sorokin D.Y."/>
            <person name="Muyzer G."/>
            <person name="Woyke T."/>
        </authorList>
    </citation>
    <scope>NUCLEOTIDE SEQUENCE [LARGE SCALE GENOMIC DNA]</scope>
    <source>
        <strain evidence="6">DSM 19089 / UNIQEM U267 / AHT2</strain>
    </source>
</reference>
<dbReference type="CDD" id="cd01129">
    <property type="entry name" value="PulE-GspE-like"/>
    <property type="match status" value="1"/>
</dbReference>
<dbReference type="InterPro" id="IPR037257">
    <property type="entry name" value="T2SS_E_N_sf"/>
</dbReference>
<evidence type="ECO:0000313" key="5">
    <source>
        <dbReference type="EMBL" id="ADH86942.1"/>
    </source>
</evidence>
<comment type="similarity">
    <text evidence="1">Belongs to the GSP E family.</text>
</comment>
<dbReference type="InterPro" id="IPR001482">
    <property type="entry name" value="T2SS/T4SS_dom"/>
</dbReference>
<dbReference type="PROSITE" id="PS00662">
    <property type="entry name" value="T2SP_E"/>
    <property type="match status" value="1"/>
</dbReference>
<keyword evidence="3" id="KW-0067">ATP-binding</keyword>
<dbReference type="SUPFAM" id="SSF160246">
    <property type="entry name" value="EspE N-terminal domain-like"/>
    <property type="match status" value="1"/>
</dbReference>
<keyword evidence="6" id="KW-1185">Reference proteome</keyword>
<evidence type="ECO:0000313" key="6">
    <source>
        <dbReference type="Proteomes" id="UP000001508"/>
    </source>
</evidence>
<evidence type="ECO:0000256" key="1">
    <source>
        <dbReference type="ARBA" id="ARBA00006611"/>
    </source>
</evidence>
<accession>D6Z6V5</accession>
<dbReference type="GO" id="GO:0005524">
    <property type="term" value="F:ATP binding"/>
    <property type="evidence" value="ECO:0007669"/>
    <property type="project" value="UniProtKB-KW"/>
</dbReference>
<dbReference type="SMART" id="SM00382">
    <property type="entry name" value="AAA"/>
    <property type="match status" value="1"/>
</dbReference>
<dbReference type="InParanoid" id="D6Z6V5"/>
<name>D6Z6V5_DESAT</name>
<gene>
    <name evidence="5" type="ordered locus">DaAHT2_2277</name>
</gene>